<dbReference type="PROSITE" id="PS50802">
    <property type="entry name" value="OTU"/>
    <property type="match status" value="1"/>
</dbReference>
<accession>A0A9P6T5L1</accession>
<evidence type="ECO:0000313" key="2">
    <source>
        <dbReference type="EMBL" id="KAG0140002.1"/>
    </source>
</evidence>
<dbReference type="OrthoDB" id="2507542at2759"/>
<proteinExistence type="predicted"/>
<dbReference type="AlphaFoldDB" id="A0A9P6T5L1"/>
<dbReference type="Proteomes" id="UP000886653">
    <property type="component" value="Unassembled WGS sequence"/>
</dbReference>
<dbReference type="CDD" id="cd22744">
    <property type="entry name" value="OTU"/>
    <property type="match status" value="1"/>
</dbReference>
<dbReference type="GO" id="GO:0016579">
    <property type="term" value="P:protein deubiquitination"/>
    <property type="evidence" value="ECO:0007669"/>
    <property type="project" value="TreeGrafter"/>
</dbReference>
<dbReference type="PANTHER" id="PTHR12419">
    <property type="entry name" value="OTU DOMAIN CONTAINING PROTEIN"/>
    <property type="match status" value="1"/>
</dbReference>
<sequence length="438" mass="50007">MGEFYSEEWKKDVVQKAQKTERDGLHDYLVTNLIKGDGNCQFRAVALLFTGNQEDHSRLRKSVCEKLETKGDLWGGYLVRSTYPTWEAYVTAMKSSSTYGDHMTLLCMAEICKRPIVVLMESADGKGVSKTIVTPELVDPTDSAPYLLYHARDHYELLVTRNSQPNVDEVQTGRIQSSTPQTGPEQETSLPFFSFKNLQRNWYHRLRTSEESSYEKPTTGRCILTKWILRRVSEKPYPYPHNGKGPRKQGANYDLIVQSDAISGIEVSYDQANTLLKAHYKVEQPKTWKSYSDTLFVLNESKEPLTLTPAEPQFAAFSRYLNAYNIQESDLKSTVLNYMLTHKTQLKGYEQMESVHGSWEAYCAKMSETPTPGDRFTLQALAQIYNTLVVLSNQVPGSKKVWLQEFSPGTDSVLKDITLLMYHESEPESYSLICPTWE</sequence>
<organism evidence="2 3">
    <name type="scientific">Cronartium quercuum f. sp. fusiforme G11</name>
    <dbReference type="NCBI Taxonomy" id="708437"/>
    <lineage>
        <taxon>Eukaryota</taxon>
        <taxon>Fungi</taxon>
        <taxon>Dikarya</taxon>
        <taxon>Basidiomycota</taxon>
        <taxon>Pucciniomycotina</taxon>
        <taxon>Pucciniomycetes</taxon>
        <taxon>Pucciniales</taxon>
        <taxon>Coleosporiaceae</taxon>
        <taxon>Cronartium</taxon>
    </lineage>
</organism>
<gene>
    <name evidence="2" type="ORF">CROQUDRAFT_665747</name>
</gene>
<reference evidence="2" key="1">
    <citation type="submission" date="2013-11" db="EMBL/GenBank/DDBJ databases">
        <title>Genome sequence of the fusiform rust pathogen reveals effectors for host alternation and coevolution with pine.</title>
        <authorList>
            <consortium name="DOE Joint Genome Institute"/>
            <person name="Smith K."/>
            <person name="Pendleton A."/>
            <person name="Kubisiak T."/>
            <person name="Anderson C."/>
            <person name="Salamov A."/>
            <person name="Aerts A."/>
            <person name="Riley R."/>
            <person name="Clum A."/>
            <person name="Lindquist E."/>
            <person name="Ence D."/>
            <person name="Campbell M."/>
            <person name="Kronenberg Z."/>
            <person name="Feau N."/>
            <person name="Dhillon B."/>
            <person name="Hamelin R."/>
            <person name="Burleigh J."/>
            <person name="Smith J."/>
            <person name="Yandell M."/>
            <person name="Nelson C."/>
            <person name="Grigoriev I."/>
            <person name="Davis J."/>
        </authorList>
    </citation>
    <scope>NUCLEOTIDE SEQUENCE</scope>
    <source>
        <strain evidence="2">G11</strain>
    </source>
</reference>
<dbReference type="InterPro" id="IPR038765">
    <property type="entry name" value="Papain-like_cys_pep_sf"/>
</dbReference>
<dbReference type="Gene3D" id="3.90.70.80">
    <property type="match status" value="2"/>
</dbReference>
<dbReference type="Pfam" id="PF02338">
    <property type="entry name" value="OTU"/>
    <property type="match status" value="2"/>
</dbReference>
<dbReference type="InterPro" id="IPR003323">
    <property type="entry name" value="OTU_dom"/>
</dbReference>
<evidence type="ECO:0000313" key="3">
    <source>
        <dbReference type="Proteomes" id="UP000886653"/>
    </source>
</evidence>
<dbReference type="SUPFAM" id="SSF54001">
    <property type="entry name" value="Cysteine proteinases"/>
    <property type="match status" value="1"/>
</dbReference>
<evidence type="ECO:0000259" key="1">
    <source>
        <dbReference type="PROSITE" id="PS50802"/>
    </source>
</evidence>
<name>A0A9P6T5L1_9BASI</name>
<dbReference type="GO" id="GO:0004843">
    <property type="term" value="F:cysteine-type deubiquitinase activity"/>
    <property type="evidence" value="ECO:0007669"/>
    <property type="project" value="TreeGrafter"/>
</dbReference>
<dbReference type="InterPro" id="IPR050704">
    <property type="entry name" value="Peptidase_C85-like"/>
</dbReference>
<comment type="caution">
    <text evidence="2">The sequence shown here is derived from an EMBL/GenBank/DDBJ whole genome shotgun (WGS) entry which is preliminary data.</text>
</comment>
<keyword evidence="3" id="KW-1185">Reference proteome</keyword>
<dbReference type="EMBL" id="MU167489">
    <property type="protein sequence ID" value="KAG0140002.1"/>
    <property type="molecule type" value="Genomic_DNA"/>
</dbReference>
<feature type="domain" description="OTU" evidence="1">
    <location>
        <begin position="29"/>
        <end position="161"/>
    </location>
</feature>
<protein>
    <recommendedName>
        <fullName evidence="1">OTU domain-containing protein</fullName>
    </recommendedName>
</protein>